<dbReference type="CDD" id="cd00198">
    <property type="entry name" value="vWFA"/>
    <property type="match status" value="1"/>
</dbReference>
<dbReference type="InterPro" id="IPR013642">
    <property type="entry name" value="CLCA_N"/>
</dbReference>
<keyword evidence="2" id="KW-0812">Transmembrane</keyword>
<dbReference type="SUPFAM" id="SSF53300">
    <property type="entry name" value="vWA-like"/>
    <property type="match status" value="1"/>
</dbReference>
<dbReference type="Pfam" id="PF08434">
    <property type="entry name" value="CLCA"/>
    <property type="match status" value="1"/>
</dbReference>
<feature type="region of interest" description="Disordered" evidence="1">
    <location>
        <begin position="919"/>
        <end position="950"/>
    </location>
</feature>
<proteinExistence type="predicted"/>
<dbReference type="PANTHER" id="PTHR10579">
    <property type="entry name" value="CALCIUM-ACTIVATED CHLORIDE CHANNEL REGULATOR"/>
    <property type="match status" value="1"/>
</dbReference>
<dbReference type="PANTHER" id="PTHR10579:SF177">
    <property type="entry name" value="CALCIUM-ACTIVATED CHLORIDE CHANNEL REGULATOR 4-LIKE PROTEIN"/>
    <property type="match status" value="1"/>
</dbReference>
<keyword evidence="2" id="KW-0472">Membrane</keyword>
<accession>A0A8S4NBD3</accession>
<feature type="domain" description="VWFA" evidence="4">
    <location>
        <begin position="365"/>
        <end position="472"/>
    </location>
</feature>
<keyword evidence="6" id="KW-1185">Reference proteome</keyword>
<dbReference type="InterPro" id="IPR002035">
    <property type="entry name" value="VWF_A"/>
</dbReference>
<evidence type="ECO:0000256" key="3">
    <source>
        <dbReference type="SAM" id="SignalP"/>
    </source>
</evidence>
<evidence type="ECO:0000256" key="2">
    <source>
        <dbReference type="SAM" id="Phobius"/>
    </source>
</evidence>
<comment type="caution">
    <text evidence="5">The sequence shown here is derived from an EMBL/GenBank/DDBJ whole genome shotgun (WGS) entry which is preliminary data.</text>
</comment>
<dbReference type="Proteomes" id="UP000749559">
    <property type="component" value="Unassembled WGS sequence"/>
</dbReference>
<dbReference type="OrthoDB" id="10021899at2759"/>
<reference evidence="5" key="1">
    <citation type="submission" date="2022-03" db="EMBL/GenBank/DDBJ databases">
        <authorList>
            <person name="Martin C."/>
        </authorList>
    </citation>
    <scope>NUCLEOTIDE SEQUENCE</scope>
</reference>
<gene>
    <name evidence="5" type="ORF">OFUS_LOCUS5113</name>
</gene>
<keyword evidence="2" id="KW-1133">Transmembrane helix</keyword>
<dbReference type="AlphaFoldDB" id="A0A8S4NBD3"/>
<dbReference type="InterPro" id="IPR036465">
    <property type="entry name" value="vWFA_dom_sf"/>
</dbReference>
<feature type="compositionally biased region" description="Polar residues" evidence="1">
    <location>
        <begin position="728"/>
        <end position="737"/>
    </location>
</feature>
<sequence length="1067" mass="117770">METMRPLIILLVATFDYCLGGKTTLVKLEHNGYIDVVVAIGPKVDENTTIITELKNMIVDASHYLYNATRKRAYFKKISILVPSTWSDDSQYENANLETFENADFRVDTWYNNNPYTRQLGQCGEPASYCHLTPDYVLDTHNDRLTRWGPPGRLLVHEFAHLRYGIFDEYGLLGSTETPPSYMDSNGKYVPTGCTDKIKGTYWNKRTNVTCNDFNMATFPEEADCMFIPDVKQTARASVMYLQFLESVMHFCESDPDEPDLVHNMLAPNLQNLKCNKRGTWDVIMHHEDFSGNANPPRNIDDLTPEITVRYRRNSSPSGSCKRMVLVLDKSGSMSTNKRLFALAQAAYKCNISGIQDRESLAGGLATQAGGSTAIGEGVIKALDMLKENGGSTIDATILVLSDGQENAGRPISEVLSSGILDNTRVKVDSIAFSRSAAQSLEDLVKRTGGTPHFYSEDPTSTALEDAFIKSMGETRDCIGISPEVIRSEKTFILRSVSTQYNISVDGSLRYNTTFMFTPPTNITYTGSLSVTVTSPSNITYTATSPEYTEHASFFVIRFVIPGISDAGTWTYVIQSSNFSGHVGVNIRSFPQKNSEGITMKSWTNKLEVNVPKDTSIVYAEIAQGYAAVKGAQVEAVIELPGSQFTRIALFDNGAGSDNFKDDGVYSNFFPDVSGDDRYSVTVKASNPNGSAMVQRNGATSGSSAYDLSQEENDVTWESIGDFERESSGGSFKVANSSRKEEYPPGRVDDFSVERVHPEKRIVALTWTAPGQNAFSGTVTGFEIFVHHKMEALVANHLHGYVVHKSDLVDGSLEPLPAFSRHRIVIRLPKFGVENETSYSFVMWSWDELDIRSDLSNYISANIFVATTMGPTTDPETTALTTTQTILTDVITTMGPTTDPDTTALTTTKTILTEVTTTIGPSTEPETTMGPTTETLDPTTEADTTTNKSSGPSALGLWIGIPIGTLVVIILIFMWIFVLCLKKSRKRHSKKSSSRWSDTEKGRGTRKRSSISENDQISPAYINPIYDSEAYGSTPGHSRTQGYGMRPPLDLMYSAYSISNHMETMYD</sequence>
<name>A0A8S4NBD3_OWEFU</name>
<organism evidence="5 6">
    <name type="scientific">Owenia fusiformis</name>
    <name type="common">Polychaete worm</name>
    <dbReference type="NCBI Taxonomy" id="6347"/>
    <lineage>
        <taxon>Eukaryota</taxon>
        <taxon>Metazoa</taxon>
        <taxon>Spiralia</taxon>
        <taxon>Lophotrochozoa</taxon>
        <taxon>Annelida</taxon>
        <taxon>Polychaeta</taxon>
        <taxon>Sedentaria</taxon>
        <taxon>Canalipalpata</taxon>
        <taxon>Sabellida</taxon>
        <taxon>Oweniida</taxon>
        <taxon>Oweniidae</taxon>
        <taxon>Owenia</taxon>
    </lineage>
</organism>
<feature type="signal peptide" evidence="3">
    <location>
        <begin position="1"/>
        <end position="20"/>
    </location>
</feature>
<dbReference type="InterPro" id="IPR051266">
    <property type="entry name" value="CLCR"/>
</dbReference>
<feature type="region of interest" description="Disordered" evidence="1">
    <location>
        <begin position="726"/>
        <end position="746"/>
    </location>
</feature>
<protein>
    <recommendedName>
        <fullName evidence="4">VWFA domain-containing protein</fullName>
    </recommendedName>
</protein>
<feature type="compositionally biased region" description="Low complexity" evidence="1">
    <location>
        <begin position="919"/>
        <end position="946"/>
    </location>
</feature>
<evidence type="ECO:0000259" key="4">
    <source>
        <dbReference type="PROSITE" id="PS50234"/>
    </source>
</evidence>
<feature type="chain" id="PRO_5035933890" description="VWFA domain-containing protein" evidence="3">
    <location>
        <begin position="21"/>
        <end position="1067"/>
    </location>
</feature>
<evidence type="ECO:0000256" key="1">
    <source>
        <dbReference type="SAM" id="MobiDB-lite"/>
    </source>
</evidence>
<dbReference type="EMBL" id="CAIIXF020000002">
    <property type="protein sequence ID" value="CAH1778150.1"/>
    <property type="molecule type" value="Genomic_DNA"/>
</dbReference>
<dbReference type="Gene3D" id="3.40.50.410">
    <property type="entry name" value="von Willebrand factor, type A domain"/>
    <property type="match status" value="1"/>
</dbReference>
<evidence type="ECO:0000313" key="5">
    <source>
        <dbReference type="EMBL" id="CAH1778150.1"/>
    </source>
</evidence>
<evidence type="ECO:0000313" key="6">
    <source>
        <dbReference type="Proteomes" id="UP000749559"/>
    </source>
</evidence>
<dbReference type="PROSITE" id="PS50234">
    <property type="entry name" value="VWFA"/>
    <property type="match status" value="1"/>
</dbReference>
<keyword evidence="3" id="KW-0732">Signal</keyword>
<feature type="region of interest" description="Disordered" evidence="1">
    <location>
        <begin position="990"/>
        <end position="1014"/>
    </location>
</feature>
<feature type="transmembrane region" description="Helical" evidence="2">
    <location>
        <begin position="955"/>
        <end position="981"/>
    </location>
</feature>